<dbReference type="Proteomes" id="UP000805193">
    <property type="component" value="Unassembled WGS sequence"/>
</dbReference>
<comment type="caution">
    <text evidence="1">The sequence shown here is derived from an EMBL/GenBank/DDBJ whole genome shotgun (WGS) entry which is preliminary data.</text>
</comment>
<reference evidence="1 2" key="1">
    <citation type="journal article" date="2020" name="Cell">
        <title>Large-Scale Comparative Analyses of Tick Genomes Elucidate Their Genetic Diversity and Vector Capacities.</title>
        <authorList>
            <consortium name="Tick Genome and Microbiome Consortium (TIGMIC)"/>
            <person name="Jia N."/>
            <person name="Wang J."/>
            <person name="Shi W."/>
            <person name="Du L."/>
            <person name="Sun Y."/>
            <person name="Zhan W."/>
            <person name="Jiang J.F."/>
            <person name="Wang Q."/>
            <person name="Zhang B."/>
            <person name="Ji P."/>
            <person name="Bell-Sakyi L."/>
            <person name="Cui X.M."/>
            <person name="Yuan T.T."/>
            <person name="Jiang B.G."/>
            <person name="Yang W.F."/>
            <person name="Lam T.T."/>
            <person name="Chang Q.C."/>
            <person name="Ding S.J."/>
            <person name="Wang X.J."/>
            <person name="Zhu J.G."/>
            <person name="Ruan X.D."/>
            <person name="Zhao L."/>
            <person name="Wei J.T."/>
            <person name="Ye R.Z."/>
            <person name="Que T.C."/>
            <person name="Du C.H."/>
            <person name="Zhou Y.H."/>
            <person name="Cheng J.X."/>
            <person name="Dai P.F."/>
            <person name="Guo W.B."/>
            <person name="Han X.H."/>
            <person name="Huang E.J."/>
            <person name="Li L.F."/>
            <person name="Wei W."/>
            <person name="Gao Y.C."/>
            <person name="Liu J.Z."/>
            <person name="Shao H.Z."/>
            <person name="Wang X."/>
            <person name="Wang C.C."/>
            <person name="Yang T.C."/>
            <person name="Huo Q.B."/>
            <person name="Li W."/>
            <person name="Chen H.Y."/>
            <person name="Chen S.E."/>
            <person name="Zhou L.G."/>
            <person name="Ni X.B."/>
            <person name="Tian J.H."/>
            <person name="Sheng Y."/>
            <person name="Liu T."/>
            <person name="Pan Y.S."/>
            <person name="Xia L.Y."/>
            <person name="Li J."/>
            <person name="Zhao F."/>
            <person name="Cao W.C."/>
        </authorList>
    </citation>
    <scope>NUCLEOTIDE SEQUENCE [LARGE SCALE GENOMIC DNA]</scope>
    <source>
        <strain evidence="1">Iper-2018</strain>
    </source>
</reference>
<sequence length="352" mass="36110">MVLDTISDPISNHIFAFYGRATTITSRDIVGDCVAGISIDLAGTGICPPGNTEEEQREGRSRGRWDYTGQTWYSWCAVDNIDEKPEVQLNGLAKEEERAAVAPVNGDQPGSIQTTAASLDIGGKPEAGTKVPGGPPVGGVLQRPGPSACPSVLASPPMFGAAPVNGQGAKGLRGGPPPLALTPQGLTPQGMNPQGMASQGLAGPAPAQYRTAAFLSRYSTTLPPQASGPYHAGYGQPQTNDVGRPTEGLSSARRRSSTALPDGARGPVGLTTALPSVSRVGHAAFLRAADNREPSRDGHVTGASGGERGRAPSPAPLERASLSPPAACIPRGSRIRKLALSTWADGALMAGF</sequence>
<gene>
    <name evidence="1" type="ORF">HPB47_006246</name>
</gene>
<accession>A0AC60PB17</accession>
<protein>
    <submittedName>
        <fullName evidence="1">Uncharacterized protein</fullName>
    </submittedName>
</protein>
<dbReference type="EMBL" id="JABSTQ010010933">
    <property type="protein sequence ID" value="KAG0416646.1"/>
    <property type="molecule type" value="Genomic_DNA"/>
</dbReference>
<proteinExistence type="predicted"/>
<keyword evidence="2" id="KW-1185">Reference proteome</keyword>
<organism evidence="1 2">
    <name type="scientific">Ixodes persulcatus</name>
    <name type="common">Taiga tick</name>
    <dbReference type="NCBI Taxonomy" id="34615"/>
    <lineage>
        <taxon>Eukaryota</taxon>
        <taxon>Metazoa</taxon>
        <taxon>Ecdysozoa</taxon>
        <taxon>Arthropoda</taxon>
        <taxon>Chelicerata</taxon>
        <taxon>Arachnida</taxon>
        <taxon>Acari</taxon>
        <taxon>Parasitiformes</taxon>
        <taxon>Ixodida</taxon>
        <taxon>Ixodoidea</taxon>
        <taxon>Ixodidae</taxon>
        <taxon>Ixodinae</taxon>
        <taxon>Ixodes</taxon>
    </lineage>
</organism>
<name>A0AC60PB17_IXOPE</name>
<evidence type="ECO:0000313" key="1">
    <source>
        <dbReference type="EMBL" id="KAG0416646.1"/>
    </source>
</evidence>
<evidence type="ECO:0000313" key="2">
    <source>
        <dbReference type="Proteomes" id="UP000805193"/>
    </source>
</evidence>